<name>A0AAQ3NEQ4_VIGMU</name>
<keyword evidence="1" id="KW-0472">Membrane</keyword>
<reference evidence="2 3" key="1">
    <citation type="journal article" date="2023" name="Life. Sci Alliance">
        <title>Evolutionary insights into 3D genome organization and epigenetic landscape of Vigna mungo.</title>
        <authorList>
            <person name="Junaid A."/>
            <person name="Singh B."/>
            <person name="Bhatia S."/>
        </authorList>
    </citation>
    <scope>NUCLEOTIDE SEQUENCE [LARGE SCALE GENOMIC DNA]</scope>
    <source>
        <strain evidence="2">Urdbean</strain>
    </source>
</reference>
<evidence type="ECO:0000256" key="1">
    <source>
        <dbReference type="SAM" id="Phobius"/>
    </source>
</evidence>
<dbReference type="AlphaFoldDB" id="A0AAQ3NEQ4"/>
<dbReference type="Proteomes" id="UP001374535">
    <property type="component" value="Chromosome 6"/>
</dbReference>
<keyword evidence="3" id="KW-1185">Reference proteome</keyword>
<protein>
    <submittedName>
        <fullName evidence="2">Uncharacterized protein</fullName>
    </submittedName>
</protein>
<evidence type="ECO:0000313" key="2">
    <source>
        <dbReference type="EMBL" id="WVZ07507.1"/>
    </source>
</evidence>
<evidence type="ECO:0000313" key="3">
    <source>
        <dbReference type="Proteomes" id="UP001374535"/>
    </source>
</evidence>
<feature type="transmembrane region" description="Helical" evidence="1">
    <location>
        <begin position="20"/>
        <end position="42"/>
    </location>
</feature>
<keyword evidence="1" id="KW-0812">Transmembrane</keyword>
<sequence>MLLPLPRKLCTFPIPHQPCLPFLIIIINCIHIRWSLFLCLSLHRRGREPSMLDSTSFTTHFLPLQITPRNFLQFHTLVHNSMPMRRCYVPLQRSRIRRGRVHSLIYTRSTVP</sequence>
<dbReference type="EMBL" id="CP144695">
    <property type="protein sequence ID" value="WVZ07507.1"/>
    <property type="molecule type" value="Genomic_DNA"/>
</dbReference>
<proteinExistence type="predicted"/>
<accession>A0AAQ3NEQ4</accession>
<gene>
    <name evidence="2" type="ORF">V8G54_020853</name>
</gene>
<keyword evidence="1" id="KW-1133">Transmembrane helix</keyword>
<organism evidence="2 3">
    <name type="scientific">Vigna mungo</name>
    <name type="common">Black gram</name>
    <name type="synonym">Phaseolus mungo</name>
    <dbReference type="NCBI Taxonomy" id="3915"/>
    <lineage>
        <taxon>Eukaryota</taxon>
        <taxon>Viridiplantae</taxon>
        <taxon>Streptophyta</taxon>
        <taxon>Embryophyta</taxon>
        <taxon>Tracheophyta</taxon>
        <taxon>Spermatophyta</taxon>
        <taxon>Magnoliopsida</taxon>
        <taxon>eudicotyledons</taxon>
        <taxon>Gunneridae</taxon>
        <taxon>Pentapetalae</taxon>
        <taxon>rosids</taxon>
        <taxon>fabids</taxon>
        <taxon>Fabales</taxon>
        <taxon>Fabaceae</taxon>
        <taxon>Papilionoideae</taxon>
        <taxon>50 kb inversion clade</taxon>
        <taxon>NPAAA clade</taxon>
        <taxon>indigoferoid/millettioid clade</taxon>
        <taxon>Phaseoleae</taxon>
        <taxon>Vigna</taxon>
    </lineage>
</organism>